<evidence type="ECO:0000256" key="3">
    <source>
        <dbReference type="ARBA" id="ARBA00022490"/>
    </source>
</evidence>
<reference evidence="6 8" key="1">
    <citation type="submission" date="2015-12" db="EMBL/GenBank/DDBJ databases">
        <title>Amycolatopsis regifaucium genome sequencing and assembly.</title>
        <authorList>
            <person name="Mayilraj S."/>
        </authorList>
    </citation>
    <scope>NUCLEOTIDE SEQUENCE [LARGE SCALE GENOMIC DNA]</scope>
    <source>
        <strain evidence="6 8">GY080</strain>
    </source>
</reference>
<organism evidence="6 8">
    <name type="scientific">Amycolatopsis regifaucium</name>
    <dbReference type="NCBI Taxonomy" id="546365"/>
    <lineage>
        <taxon>Bacteria</taxon>
        <taxon>Bacillati</taxon>
        <taxon>Actinomycetota</taxon>
        <taxon>Actinomycetes</taxon>
        <taxon>Pseudonocardiales</taxon>
        <taxon>Pseudonocardiaceae</taxon>
        <taxon>Amycolatopsis</taxon>
    </lineage>
</organism>
<evidence type="ECO:0000256" key="2">
    <source>
        <dbReference type="ARBA" id="ARBA00006411"/>
    </source>
</evidence>
<evidence type="ECO:0000313" key="7">
    <source>
        <dbReference type="EMBL" id="OKA08804.1"/>
    </source>
</evidence>
<dbReference type="OrthoDB" id="5175124at2"/>
<gene>
    <name evidence="7" type="ORF">ATP06_0210565</name>
    <name evidence="6" type="ORF">AVL48_04100</name>
</gene>
<evidence type="ECO:0000256" key="5">
    <source>
        <dbReference type="SAM" id="MobiDB-lite"/>
    </source>
</evidence>
<evidence type="ECO:0000313" key="8">
    <source>
        <dbReference type="Proteomes" id="UP000076321"/>
    </source>
</evidence>
<evidence type="ECO:0000256" key="4">
    <source>
        <dbReference type="ARBA" id="ARBA00023186"/>
    </source>
</evidence>
<name>A0A154MFN1_9PSEU</name>
<keyword evidence="9" id="KW-1185">Reference proteome</keyword>
<protein>
    <submittedName>
        <fullName evidence="7">ESX secretion-associated protein EspG</fullName>
    </submittedName>
</protein>
<proteinExistence type="inferred from homology"/>
<dbReference type="EMBL" id="LQCI01000023">
    <property type="protein sequence ID" value="KZB83338.1"/>
    <property type="molecule type" value="Genomic_DNA"/>
</dbReference>
<sequence>MHQEHFTPMAFDFLWESAELGDLPYPLRNRSHGATEAERRALRNRTDVELKARGIRDSRGRLEPKIEDWLYLLARGSLTIDALHIPEFQAPTVAVLGATDGRNGVLAIQDQTGIWLREAPADGLPTAVVDLLPPGQRGSEASVTLPIDDARRTPPIRAAVNPTKQAEEPEAAKARRKEKPRVSLSERITADPREAFGKLTGQPRLRGGQLAANSRSHVGAKQRSRVLGWFDTVSGRYLSTSQAGPDGREWVTVSPADVKALRTRLGEMVAGVAVDTR</sequence>
<comment type="subcellular location">
    <subcellularLocation>
        <location evidence="1">Cytoplasm</location>
    </subcellularLocation>
</comment>
<dbReference type="Pfam" id="PF14011">
    <property type="entry name" value="ESX-1_EspG"/>
    <property type="match status" value="1"/>
</dbReference>
<evidence type="ECO:0000256" key="1">
    <source>
        <dbReference type="ARBA" id="ARBA00004496"/>
    </source>
</evidence>
<dbReference type="AlphaFoldDB" id="A0A154MFN1"/>
<dbReference type="InterPro" id="IPR025734">
    <property type="entry name" value="EspG"/>
</dbReference>
<comment type="caution">
    <text evidence="6">The sequence shown here is derived from an EMBL/GenBank/DDBJ whole genome shotgun (WGS) entry which is preliminary data.</text>
</comment>
<dbReference type="RefSeq" id="WP_061985564.1">
    <property type="nucleotide sequence ID" value="NZ_FOPQ01000014.1"/>
</dbReference>
<dbReference type="Proteomes" id="UP000186883">
    <property type="component" value="Unassembled WGS sequence"/>
</dbReference>
<evidence type="ECO:0000313" key="6">
    <source>
        <dbReference type="EMBL" id="KZB83338.1"/>
    </source>
</evidence>
<comment type="similarity">
    <text evidence="2">Belongs to the EspG family.</text>
</comment>
<dbReference type="Proteomes" id="UP000076321">
    <property type="component" value="Unassembled WGS sequence"/>
</dbReference>
<dbReference type="EMBL" id="LOBU02000010">
    <property type="protein sequence ID" value="OKA08804.1"/>
    <property type="molecule type" value="Genomic_DNA"/>
</dbReference>
<accession>A0A154MFN1</accession>
<reference evidence="7 9" key="2">
    <citation type="submission" date="2016-11" db="EMBL/GenBank/DDBJ databases">
        <title>Genome sequencing of Amycolatopsis regifaucium.</title>
        <authorList>
            <person name="Mayilraj S."/>
            <person name="Kaur N."/>
        </authorList>
    </citation>
    <scope>NUCLEOTIDE SEQUENCE [LARGE SCALE GENOMIC DNA]</scope>
    <source>
        <strain evidence="7 9">GY080</strain>
    </source>
</reference>
<evidence type="ECO:0000313" key="9">
    <source>
        <dbReference type="Proteomes" id="UP000186883"/>
    </source>
</evidence>
<feature type="region of interest" description="Disordered" evidence="5">
    <location>
        <begin position="161"/>
        <end position="184"/>
    </location>
</feature>
<keyword evidence="4" id="KW-0143">Chaperone</keyword>
<keyword evidence="3" id="KW-0963">Cytoplasm</keyword>